<name>A0A0Y0AB29_9ALPH</name>
<sequence>MCDPPPHPRGGYNHAAALVPNGSIIGGIEDAAHRRLFDFFTTVRSDDNSLYDTQFQALLGTYCSTLSLVRFLELGLSVACVCTKFPELGYTDEGMIQFEVHQPIIARDGPQQADQPIHHYMTKYLTRRSLNTAFTIAAEAMALLTGESLDGTQISVYRRKRAIQQLAQNVQAVLDAFERGSADQMLAVLLEKAPPLALLLPLQRHLEGGRLSNSVARATLIAELKRSFCENSFFLAKTTKRREDIELWLIGLTSATQPSIAMPRLTHSDTKGRPVDGVLVTTTNIKQRLLQSILKLADVEADVPVTYGEMIISGKNLITALVMGKAVRGLDDVARYILDMQTDPLAASEPMMSDFESSPKMTRVKADLVTIGDRLVFLEALEKRIYLPAQAAYPLVGAIDLTFVMPLGLFNPVMERYSTHAGDLVPVPGKPDPRTFPPRSLYFYNVDKQLTRLSLESAMGTVCHSSFMNIDPPVREFDGIAIEAVSPYGAYVSRSERVPTNELQRRFLNTWDRPLLGGPFRWVVEGHMTPEQFLQPENTNLHLELHPAFDFFVGVGDVELPGPERPPVGPGAIHATWRVINGNIPLALCPVAFRDARGEELSAGRRALRPTTIAAVRGAFEDRNYPVVFYLLQAAIHGSEYIFCSISRLISQCIISYWNNTRHAAFVNDYTLVVFIHTYLAGELPEECMAVYRDLVEHTEAMGQLIGAFTLPGPNLGDQTQPELNHLMADPALLPPLIWDCDSIMRFLALTEHRAGQITAEGRAPDYVALGTLETAEFQRTGGQLIHNTTPRAESAVNTAPYRGPEWTVNQKIYYFVLVPAFSRGRCCTAGVRFDRVYTTLQNMIVPTIGDGEDCPVDPITDNAHPLNPTNLVANSLNALFHNGRVTVDGPAMLTLHVLAQNIMERSTAILTAIAPDAGSNTASTATMRIYDGALHAGILLMAPQHLDQTVDLADYFYPLATHALFASPEHITHIPQFPDNLHEVARVVALVPPSLGANYYSSIRHPVVQYLRESAANETVLTYALMASYFKIGPLALYHQLKTGIHPGFGYTVIRQDRFTTENVLFSERASEGYFLGQIQMAKQSTGGATKYELTQPRGTVDLGLGYTATVASALIRTAVTDMGNLPQNFYLGRSAPPLLDGAADRYLRSAITKGNRLGPARPVPVFGCSQVPRPAGLDHGQSSVCEFIATPISADINYFRRPCNPRGRAAGWIYTDEKEEDLIALIYDHTQSDPSYPSLATANPWASQRLSYGDLLYNGAYNLNGASPVLSPAYKFFTKNEIVSKCRNLNKLITEAGSAVSTATSNSPIQFKRPEGSKELVEDPCSLFQEAYPITCATDPALLRETRPNETYGRESHFMQYLVHDASPLRGVKL</sequence>
<organism evidence="5 6">
    <name type="scientific">Macropodid alphaherpesvirus 1</name>
    <dbReference type="NCBI Taxonomy" id="137443"/>
    <lineage>
        <taxon>Viruses</taxon>
        <taxon>Duplodnaviria</taxon>
        <taxon>Heunggongvirae</taxon>
        <taxon>Peploviricota</taxon>
        <taxon>Herviviricetes</taxon>
        <taxon>Herpesvirales</taxon>
        <taxon>Orthoherpesviridae</taxon>
        <taxon>Alphaherpesvirinae</taxon>
        <taxon>Simplexvirus</taxon>
        <taxon>Simplexvirus macropodidalpha1</taxon>
    </lineage>
</organism>
<proteinExistence type="predicted"/>
<protein>
    <submittedName>
        <fullName evidence="5">Major capsid protein</fullName>
    </submittedName>
</protein>
<reference evidence="5 6" key="1">
    <citation type="journal article" date="2016" name="BMC Genomics">
        <title>The first genome sequence of a metatherian herpesvirus: Macropodid herpesvirus 1.</title>
        <authorList>
            <person name="Vaz P.K."/>
            <person name="Mahony T.J."/>
            <person name="Hartley C.A."/>
            <person name="Fowler E.V."/>
            <person name="Ficorilli N."/>
            <person name="Lee S.W."/>
            <person name="Gilkerson J.R."/>
            <person name="Browning G.F."/>
            <person name="Devlin J.M."/>
        </authorList>
    </citation>
    <scope>NUCLEOTIDE SEQUENCE [LARGE SCALE GENOMIC DNA]</scope>
    <source>
        <strain evidence="5">MaHV1.3076/08</strain>
    </source>
</reference>
<gene>
    <name evidence="5" type="primary">UL19</name>
</gene>
<dbReference type="InterPro" id="IPR000912">
    <property type="entry name" value="Herpes_MCP"/>
</dbReference>
<dbReference type="Pfam" id="PF03122">
    <property type="entry name" value="Herpes_MCP"/>
    <property type="match status" value="1"/>
</dbReference>
<dbReference type="RefSeq" id="YP_009227252.1">
    <property type="nucleotide sequence ID" value="NC_029132.1"/>
</dbReference>
<dbReference type="GO" id="GO:0039622">
    <property type="term" value="C:T=16 icosahedral viral capsid"/>
    <property type="evidence" value="ECO:0007669"/>
    <property type="project" value="UniProtKB-KW"/>
</dbReference>
<dbReference type="SUPFAM" id="SSF103417">
    <property type="entry name" value="Major capsid protein VP5"/>
    <property type="match status" value="1"/>
</dbReference>
<dbReference type="Proteomes" id="UP000169848">
    <property type="component" value="Segment"/>
</dbReference>
<dbReference type="InterPro" id="IPR023233">
    <property type="entry name" value="Herpes_MCP_upper_sf"/>
</dbReference>
<keyword evidence="3" id="KW-1147">T=16 icosahedral capsid protein</keyword>
<evidence type="ECO:0000313" key="6">
    <source>
        <dbReference type="Proteomes" id="UP000169848"/>
    </source>
</evidence>
<keyword evidence="1" id="KW-0167">Capsid protein</keyword>
<evidence type="ECO:0000313" key="5">
    <source>
        <dbReference type="EMBL" id="AMB16992.1"/>
    </source>
</evidence>
<keyword evidence="6" id="KW-1185">Reference proteome</keyword>
<evidence type="ECO:0000256" key="1">
    <source>
        <dbReference type="ARBA" id="ARBA00022561"/>
    </source>
</evidence>
<keyword evidence="4" id="KW-0946">Virion</keyword>
<keyword evidence="2" id="KW-1048">Host nucleus</keyword>
<dbReference type="KEGG" id="vg:26828087"/>
<evidence type="ECO:0000256" key="4">
    <source>
        <dbReference type="ARBA" id="ARBA00022844"/>
    </source>
</evidence>
<dbReference type="GeneID" id="26828087"/>
<evidence type="ECO:0000256" key="2">
    <source>
        <dbReference type="ARBA" id="ARBA00022562"/>
    </source>
</evidence>
<dbReference type="GO" id="GO:0005198">
    <property type="term" value="F:structural molecule activity"/>
    <property type="evidence" value="ECO:0007669"/>
    <property type="project" value="InterPro"/>
</dbReference>
<evidence type="ECO:0000256" key="3">
    <source>
        <dbReference type="ARBA" id="ARBA00022680"/>
    </source>
</evidence>
<dbReference type="EMBL" id="KT594769">
    <property type="protein sequence ID" value="AMB16992.1"/>
    <property type="molecule type" value="Genomic_DNA"/>
</dbReference>
<accession>A0A0Y0AB29</accession>
<dbReference type="PRINTS" id="PR00235">
    <property type="entry name" value="HSVCAPSIDMCP"/>
</dbReference>